<dbReference type="Proteomes" id="UP000234881">
    <property type="component" value="Unassembled WGS sequence"/>
</dbReference>
<dbReference type="GO" id="GO:0046872">
    <property type="term" value="F:metal ion binding"/>
    <property type="evidence" value="ECO:0007669"/>
    <property type="project" value="UniProtKB-KW"/>
</dbReference>
<accession>A0A2N5XNZ9</accession>
<keyword evidence="3 4" id="KW-0408">Iron</keyword>
<organism evidence="6 7">
    <name type="scientific">Cohaesibacter celericrescens</name>
    <dbReference type="NCBI Taxonomy" id="2067669"/>
    <lineage>
        <taxon>Bacteria</taxon>
        <taxon>Pseudomonadati</taxon>
        <taxon>Pseudomonadota</taxon>
        <taxon>Alphaproteobacteria</taxon>
        <taxon>Hyphomicrobiales</taxon>
        <taxon>Cohaesibacteraceae</taxon>
    </lineage>
</organism>
<evidence type="ECO:0000256" key="4">
    <source>
        <dbReference type="PROSITE-ProRule" id="PRU00433"/>
    </source>
</evidence>
<dbReference type="PROSITE" id="PS51007">
    <property type="entry name" value="CYTC"/>
    <property type="match status" value="1"/>
</dbReference>
<sequence>MARSNRKIRFAKSKNSVLILVLSISSLLLLLSNGGKIGGSDDNVLKRGLDSAQIRRDGMKLYIGNCLSCHGVHGRGTSFGPPLVHRSYGASELSDQAFAQAVHYGAPERLWHFGEMKPLKELSQVQVAQILAYVRAQQTDAEIR</sequence>
<dbReference type="EMBL" id="PKUQ01000031">
    <property type="protein sequence ID" value="PLW76150.1"/>
    <property type="molecule type" value="Genomic_DNA"/>
</dbReference>
<feature type="domain" description="Cytochrome c" evidence="5">
    <location>
        <begin position="53"/>
        <end position="138"/>
    </location>
</feature>
<comment type="caution">
    <text evidence="6">The sequence shown here is derived from an EMBL/GenBank/DDBJ whole genome shotgun (WGS) entry which is preliminary data.</text>
</comment>
<protein>
    <recommendedName>
        <fullName evidence="5">Cytochrome c domain-containing protein</fullName>
    </recommendedName>
</protein>
<evidence type="ECO:0000313" key="7">
    <source>
        <dbReference type="Proteomes" id="UP000234881"/>
    </source>
</evidence>
<evidence type="ECO:0000313" key="6">
    <source>
        <dbReference type="EMBL" id="PLW76150.1"/>
    </source>
</evidence>
<dbReference type="InterPro" id="IPR036909">
    <property type="entry name" value="Cyt_c-like_dom_sf"/>
</dbReference>
<dbReference type="Pfam" id="PF00034">
    <property type="entry name" value="Cytochrom_C"/>
    <property type="match status" value="1"/>
</dbReference>
<evidence type="ECO:0000256" key="1">
    <source>
        <dbReference type="ARBA" id="ARBA00022617"/>
    </source>
</evidence>
<dbReference type="GO" id="GO:0020037">
    <property type="term" value="F:heme binding"/>
    <property type="evidence" value="ECO:0007669"/>
    <property type="project" value="InterPro"/>
</dbReference>
<name>A0A2N5XNZ9_9HYPH</name>
<dbReference type="InterPro" id="IPR009056">
    <property type="entry name" value="Cyt_c-like_dom"/>
</dbReference>
<dbReference type="SUPFAM" id="SSF46626">
    <property type="entry name" value="Cytochrome c"/>
    <property type="match status" value="1"/>
</dbReference>
<keyword evidence="7" id="KW-1185">Reference proteome</keyword>
<dbReference type="OrthoDB" id="9779283at2"/>
<dbReference type="RefSeq" id="WP_101534584.1">
    <property type="nucleotide sequence ID" value="NZ_JBFHIU010000101.1"/>
</dbReference>
<reference evidence="6 7" key="1">
    <citation type="submission" date="2018-01" db="EMBL/GenBank/DDBJ databases">
        <title>The draft genome sequence of Cohaesibacter sp. H1304.</title>
        <authorList>
            <person name="Wang N.-N."/>
            <person name="Du Z.-J."/>
        </authorList>
    </citation>
    <scope>NUCLEOTIDE SEQUENCE [LARGE SCALE GENOMIC DNA]</scope>
    <source>
        <strain evidence="6 7">H1304</strain>
    </source>
</reference>
<dbReference type="Gene3D" id="1.10.760.10">
    <property type="entry name" value="Cytochrome c-like domain"/>
    <property type="match status" value="1"/>
</dbReference>
<keyword evidence="2 4" id="KW-0479">Metal-binding</keyword>
<proteinExistence type="predicted"/>
<gene>
    <name evidence="6" type="ORF">C0081_14640</name>
</gene>
<dbReference type="GO" id="GO:0009055">
    <property type="term" value="F:electron transfer activity"/>
    <property type="evidence" value="ECO:0007669"/>
    <property type="project" value="InterPro"/>
</dbReference>
<evidence type="ECO:0000256" key="3">
    <source>
        <dbReference type="ARBA" id="ARBA00023004"/>
    </source>
</evidence>
<evidence type="ECO:0000256" key="2">
    <source>
        <dbReference type="ARBA" id="ARBA00022723"/>
    </source>
</evidence>
<evidence type="ECO:0000259" key="5">
    <source>
        <dbReference type="PROSITE" id="PS51007"/>
    </source>
</evidence>
<keyword evidence="1 4" id="KW-0349">Heme</keyword>
<dbReference type="AlphaFoldDB" id="A0A2N5XNZ9"/>